<dbReference type="AlphaFoldDB" id="A0A2V5K4W7"/>
<dbReference type="PANTHER" id="PTHR43649:SF17">
    <property type="entry name" value="ABC TRANSPORTER SOLUTE BINDING PROTEIN-SUGAR TRANSPORT"/>
    <property type="match status" value="1"/>
</dbReference>
<dbReference type="InterPro" id="IPR050490">
    <property type="entry name" value="Bact_solute-bd_prot1"/>
</dbReference>
<dbReference type="Pfam" id="PF12010">
    <property type="entry name" value="DUF3502"/>
    <property type="match status" value="1"/>
</dbReference>
<dbReference type="PROSITE" id="PS51257">
    <property type="entry name" value="PROKAR_LIPOPROTEIN"/>
    <property type="match status" value="1"/>
</dbReference>
<gene>
    <name evidence="3" type="ORF">DLM86_12365</name>
</gene>
<evidence type="ECO:0000313" key="4">
    <source>
        <dbReference type="Proteomes" id="UP000247476"/>
    </source>
</evidence>
<dbReference type="Pfam" id="PF01547">
    <property type="entry name" value="SBP_bac_1"/>
    <property type="match status" value="1"/>
</dbReference>
<dbReference type="InterPro" id="IPR006059">
    <property type="entry name" value="SBP"/>
</dbReference>
<feature type="domain" description="DUF3502" evidence="2">
    <location>
        <begin position="440"/>
        <end position="507"/>
    </location>
</feature>
<keyword evidence="4" id="KW-1185">Reference proteome</keyword>
<dbReference type="InterPro" id="IPR022627">
    <property type="entry name" value="DUF3502"/>
</dbReference>
<name>A0A2V5K4W7_9BACL</name>
<evidence type="ECO:0000256" key="1">
    <source>
        <dbReference type="SAM" id="SignalP"/>
    </source>
</evidence>
<dbReference type="PANTHER" id="PTHR43649">
    <property type="entry name" value="ARABINOSE-BINDING PROTEIN-RELATED"/>
    <property type="match status" value="1"/>
</dbReference>
<sequence length="513" mass="57287">MNKKAVKWSTRFLAAAMAAALVAGCSGGKPGAGGEAAKQPASSTPGLDISKKVELQLYMLGDPPKDLPVIEAKINELALKDLNATVKFNYISWTDNTTKYKLLLTSGQPIDLIYTANWFGYQQYAKKGAFQPLDELLPKYAPKLNDFVPKDMWNAAKIDGKIFTVPSTYKEYTTGGFIYRDDLREKFNLPKPESIATFEAYLDGIKKNVPDLFPLASGFNMRNYLELTIDPAGSFPYGMTAPYSKPRDMTALWGSPAHLEGLKVAKRWADKGFWSKNVLNEKELGNNLVINGKSAALFSHNPSMFNDMNTKTQSAHPDWKLAYSPFPFIKGYATPVTPIGNGFAIPKSSPNPERAIAFYEKLVTDKQYNQLTEYGIEGVNYTVENGYYKMIGDSKTNGFPREAMNGWSWRNPEYMLFDKGYDGVKEIFAQLDKIAKPDIYSGFAEDFTSYQAERAALEQVAKQYLAPLEMGLVDDVEGGLKLFMEKAKAAGLDKIQAEYKKQWLQYLDEAGIK</sequence>
<evidence type="ECO:0000313" key="3">
    <source>
        <dbReference type="EMBL" id="PYI54268.1"/>
    </source>
</evidence>
<dbReference type="OrthoDB" id="1988587at2"/>
<feature type="chain" id="PRO_5038523746" evidence="1">
    <location>
        <begin position="24"/>
        <end position="513"/>
    </location>
</feature>
<comment type="caution">
    <text evidence="3">The sequence shown here is derived from an EMBL/GenBank/DDBJ whole genome shotgun (WGS) entry which is preliminary data.</text>
</comment>
<feature type="signal peptide" evidence="1">
    <location>
        <begin position="1"/>
        <end position="23"/>
    </location>
</feature>
<dbReference type="EMBL" id="QJVJ01000005">
    <property type="protein sequence ID" value="PYI54268.1"/>
    <property type="molecule type" value="Genomic_DNA"/>
</dbReference>
<proteinExistence type="predicted"/>
<dbReference type="Gene3D" id="3.40.190.10">
    <property type="entry name" value="Periplasmic binding protein-like II"/>
    <property type="match status" value="1"/>
</dbReference>
<reference evidence="3 4" key="1">
    <citation type="submission" date="2018-05" db="EMBL/GenBank/DDBJ databases">
        <title>Paenibacillus flagellatus sp. nov., isolated from selenium mineral soil.</title>
        <authorList>
            <person name="Dai X."/>
        </authorList>
    </citation>
    <scope>NUCLEOTIDE SEQUENCE [LARGE SCALE GENOMIC DNA]</scope>
    <source>
        <strain evidence="3 4">DXL2</strain>
    </source>
</reference>
<protein>
    <submittedName>
        <fullName evidence="3">ABC transporter substrate-binding protein</fullName>
    </submittedName>
</protein>
<keyword evidence="1" id="KW-0732">Signal</keyword>
<evidence type="ECO:0000259" key="2">
    <source>
        <dbReference type="Pfam" id="PF12010"/>
    </source>
</evidence>
<dbReference type="Proteomes" id="UP000247476">
    <property type="component" value="Unassembled WGS sequence"/>
</dbReference>
<dbReference type="SUPFAM" id="SSF53850">
    <property type="entry name" value="Periplasmic binding protein-like II"/>
    <property type="match status" value="1"/>
</dbReference>
<dbReference type="RefSeq" id="WP_110840329.1">
    <property type="nucleotide sequence ID" value="NZ_QJVJ01000005.1"/>
</dbReference>
<accession>A0A2V5K4W7</accession>
<organism evidence="3 4">
    <name type="scientific">Paenibacillus flagellatus</name>
    <dbReference type="NCBI Taxonomy" id="2211139"/>
    <lineage>
        <taxon>Bacteria</taxon>
        <taxon>Bacillati</taxon>
        <taxon>Bacillota</taxon>
        <taxon>Bacilli</taxon>
        <taxon>Bacillales</taxon>
        <taxon>Paenibacillaceae</taxon>
        <taxon>Paenibacillus</taxon>
    </lineage>
</organism>